<keyword evidence="8" id="KW-0460">Magnesium</keyword>
<feature type="domain" description="Integrase catalytic" evidence="10">
    <location>
        <begin position="406"/>
        <end position="563"/>
    </location>
</feature>
<evidence type="ECO:0000256" key="2">
    <source>
        <dbReference type="ARBA" id="ARBA00022679"/>
    </source>
</evidence>
<evidence type="ECO:0000256" key="3">
    <source>
        <dbReference type="ARBA" id="ARBA00022695"/>
    </source>
</evidence>
<keyword evidence="6" id="KW-0255">Endonuclease</keyword>
<keyword evidence="5" id="KW-0479">Metal-binding</keyword>
<dbReference type="CDD" id="cd09274">
    <property type="entry name" value="RNase_HI_RT_Ty3"/>
    <property type="match status" value="1"/>
</dbReference>
<keyword evidence="7" id="KW-0378">Hydrolase</keyword>
<reference evidence="12" key="1">
    <citation type="journal article" date="2017" name="Front. Plant Sci.">
        <title>Climate Clever Clovers: New Paradigm to Reduce the Environmental Footprint of Ruminants by Breeding Low Methanogenic Forages Utilizing Haplotype Variation.</title>
        <authorList>
            <person name="Kaur P."/>
            <person name="Appels R."/>
            <person name="Bayer P.E."/>
            <person name="Keeble-Gagnere G."/>
            <person name="Wang J."/>
            <person name="Hirakawa H."/>
            <person name="Shirasawa K."/>
            <person name="Vercoe P."/>
            <person name="Stefanova K."/>
            <person name="Durmic Z."/>
            <person name="Nichols P."/>
            <person name="Revell C."/>
            <person name="Isobe S.N."/>
            <person name="Edwards D."/>
            <person name="Erskine W."/>
        </authorList>
    </citation>
    <scope>NUCLEOTIDE SEQUENCE [LARGE SCALE GENOMIC DNA]</scope>
    <source>
        <strain evidence="12">cv. Daliak</strain>
    </source>
</reference>
<name>A0A2Z6NJZ7_TRISU</name>
<dbReference type="GO" id="GO:0008168">
    <property type="term" value="F:methyltransferase activity"/>
    <property type="evidence" value="ECO:0007669"/>
    <property type="project" value="UniProtKB-KW"/>
</dbReference>
<dbReference type="GO" id="GO:0016787">
    <property type="term" value="F:hydrolase activity"/>
    <property type="evidence" value="ECO:0007669"/>
    <property type="project" value="UniProtKB-KW"/>
</dbReference>
<accession>A0A2Z6NJZ7</accession>
<dbReference type="PANTHER" id="PTHR37984">
    <property type="entry name" value="PROTEIN CBG26694"/>
    <property type="match status" value="1"/>
</dbReference>
<dbReference type="AlphaFoldDB" id="A0A2Z6NJZ7"/>
<dbReference type="SUPFAM" id="SSF53335">
    <property type="entry name" value="S-adenosyl-L-methionine-dependent methyltransferases"/>
    <property type="match status" value="1"/>
</dbReference>
<keyword evidence="1" id="KW-0489">Methyltransferase</keyword>
<dbReference type="Proteomes" id="UP000242715">
    <property type="component" value="Unassembled WGS sequence"/>
</dbReference>
<evidence type="ECO:0000313" key="12">
    <source>
        <dbReference type="Proteomes" id="UP000242715"/>
    </source>
</evidence>
<evidence type="ECO:0000256" key="7">
    <source>
        <dbReference type="ARBA" id="ARBA00022801"/>
    </source>
</evidence>
<protein>
    <recommendedName>
        <fullName evidence="10">Integrase catalytic domain-containing protein</fullName>
    </recommendedName>
</protein>
<organism evidence="11 12">
    <name type="scientific">Trifolium subterraneum</name>
    <name type="common">Subterranean clover</name>
    <dbReference type="NCBI Taxonomy" id="3900"/>
    <lineage>
        <taxon>Eukaryota</taxon>
        <taxon>Viridiplantae</taxon>
        <taxon>Streptophyta</taxon>
        <taxon>Embryophyta</taxon>
        <taxon>Tracheophyta</taxon>
        <taxon>Spermatophyta</taxon>
        <taxon>Magnoliopsida</taxon>
        <taxon>eudicotyledons</taxon>
        <taxon>Gunneridae</taxon>
        <taxon>Pentapetalae</taxon>
        <taxon>rosids</taxon>
        <taxon>fabids</taxon>
        <taxon>Fabales</taxon>
        <taxon>Fabaceae</taxon>
        <taxon>Papilionoideae</taxon>
        <taxon>50 kb inversion clade</taxon>
        <taxon>NPAAA clade</taxon>
        <taxon>Hologalegina</taxon>
        <taxon>IRL clade</taxon>
        <taxon>Trifolieae</taxon>
        <taxon>Trifolium</taxon>
    </lineage>
</organism>
<dbReference type="OrthoDB" id="1404009at2759"/>
<evidence type="ECO:0000256" key="8">
    <source>
        <dbReference type="ARBA" id="ARBA00022842"/>
    </source>
</evidence>
<evidence type="ECO:0000259" key="10">
    <source>
        <dbReference type="PROSITE" id="PS50994"/>
    </source>
</evidence>
<dbReference type="InterPro" id="IPR050951">
    <property type="entry name" value="Retrovirus_Pol_polyprotein"/>
</dbReference>
<dbReference type="Gene3D" id="1.10.1200.270">
    <property type="entry name" value="Methyltransferase, alpha-helical capping domain"/>
    <property type="match status" value="1"/>
</dbReference>
<keyword evidence="9" id="KW-0695">RNA-directed DNA polymerase</keyword>
<keyword evidence="2" id="KW-0808">Transferase</keyword>
<dbReference type="Gene3D" id="3.30.420.10">
    <property type="entry name" value="Ribonuclease H-like superfamily/Ribonuclease H"/>
    <property type="match status" value="1"/>
</dbReference>
<dbReference type="InterPro" id="IPR056924">
    <property type="entry name" value="SH3_Tf2-1"/>
</dbReference>
<gene>
    <name evidence="11" type="ORF">TSUD_327100</name>
</gene>
<keyword evidence="3" id="KW-0548">Nucleotidyltransferase</keyword>
<dbReference type="InterPro" id="IPR005299">
    <property type="entry name" value="MeTrfase_7"/>
</dbReference>
<dbReference type="SUPFAM" id="SSF53098">
    <property type="entry name" value="Ribonuclease H-like"/>
    <property type="match status" value="1"/>
</dbReference>
<evidence type="ECO:0000256" key="9">
    <source>
        <dbReference type="ARBA" id="ARBA00022918"/>
    </source>
</evidence>
<dbReference type="GO" id="GO:0003676">
    <property type="term" value="F:nucleic acid binding"/>
    <property type="evidence" value="ECO:0007669"/>
    <property type="project" value="InterPro"/>
</dbReference>
<dbReference type="GO" id="GO:0004519">
    <property type="term" value="F:endonuclease activity"/>
    <property type="evidence" value="ECO:0007669"/>
    <property type="project" value="UniProtKB-KW"/>
</dbReference>
<sequence>MEDSFRIITSTFFIPPTVFIGYLRETTNFNTTQGVIGMVLKEMVKEGLVEEEKLDLFDFPAYYPTVEEVKQLIEEEGSFTLQTIKTFKMGWDANLEEDIVDDVVDSKMRGEFIAKYIRAVYEPLFIAEFGENIMDELFSRYAKMITELIEIETLEFINILTEIMDSFLLELLRKRKSREKGESLEVKNIEEEKGLKVEILEEQEVAGRGSARELAEVHRISLETLKLPVFVAEPRLCIYASRQLKVHERNYPTHDLELAAVVFALKVWRHYLYGSRFEVFSDHKSLTYLFDQKELNMRQRRWLEFLKDYDFELIYHPGKANVMADALSRKSLHMSSLMMKEFELIEEFRDLSLVCEVTPTSVKLGMLKLTNPFLEKVREYQKEDEKLMEKVALVIEGKENDFTVDENGIPRKSLYTRGLPKTVKGNEIIWVVVDRLTKSAHFISIKTGMLVPKLAEIYVEKIVKFHGIPSSIVSDKDPRFNSRFWESLQEALGTKLRLSSAYHPQTDGQSERTIQYLEDLLRACVLEQGVSWDLCLPLIEFTYNNSFHSSIRMTPFEALYARRCRTPLCWYDTKEDENISKSTEKLSRLKEEGCGIPRGRSCVFESDFYYRKNWKKVAYRIALPMSLSNLHDVFHVSQLRKCVSDPSHVIQSDDIQVKDNLTVETIPLRIERREVKRLRNKEIASVKVIWGGPAGENATWELESKMRSAYPFLFLGRKRKSREKGESLEVKNIEKEKGLTVEILEEHERESAREFAEAHRVSPEYLNFLFLFAERSSGEGQRESSLRFAGSRWKH</sequence>
<dbReference type="GO" id="GO:0003964">
    <property type="term" value="F:RNA-directed DNA polymerase activity"/>
    <property type="evidence" value="ECO:0007669"/>
    <property type="project" value="UniProtKB-KW"/>
</dbReference>
<dbReference type="InterPro" id="IPR001584">
    <property type="entry name" value="Integrase_cat-core"/>
</dbReference>
<evidence type="ECO:0000256" key="1">
    <source>
        <dbReference type="ARBA" id="ARBA00022603"/>
    </source>
</evidence>
<dbReference type="InterPro" id="IPR041373">
    <property type="entry name" value="RT_RNaseH"/>
</dbReference>
<dbReference type="GO" id="GO:0046872">
    <property type="term" value="F:metal ion binding"/>
    <property type="evidence" value="ECO:0007669"/>
    <property type="project" value="UniProtKB-KW"/>
</dbReference>
<dbReference type="SUPFAM" id="SSF56672">
    <property type="entry name" value="DNA/RNA polymerases"/>
    <property type="match status" value="1"/>
</dbReference>
<dbReference type="GO" id="GO:0015074">
    <property type="term" value="P:DNA integration"/>
    <property type="evidence" value="ECO:0007669"/>
    <property type="project" value="InterPro"/>
</dbReference>
<dbReference type="Gene3D" id="3.40.50.150">
    <property type="entry name" value="Vaccinia Virus protein VP39"/>
    <property type="match status" value="1"/>
</dbReference>
<dbReference type="InterPro" id="IPR036397">
    <property type="entry name" value="RNaseH_sf"/>
</dbReference>
<dbReference type="InterPro" id="IPR042086">
    <property type="entry name" value="MeTrfase_capping"/>
</dbReference>
<dbReference type="InterPro" id="IPR043502">
    <property type="entry name" value="DNA/RNA_pol_sf"/>
</dbReference>
<keyword evidence="4" id="KW-0540">Nuclease</keyword>
<dbReference type="PANTHER" id="PTHR37984:SF15">
    <property type="entry name" value="INTEGRASE CATALYTIC DOMAIN-CONTAINING PROTEIN"/>
    <property type="match status" value="1"/>
</dbReference>
<evidence type="ECO:0000256" key="4">
    <source>
        <dbReference type="ARBA" id="ARBA00022722"/>
    </source>
</evidence>
<dbReference type="InterPro" id="IPR012337">
    <property type="entry name" value="RNaseH-like_sf"/>
</dbReference>
<dbReference type="Pfam" id="PF24626">
    <property type="entry name" value="SH3_Tf2-1"/>
    <property type="match status" value="1"/>
</dbReference>
<dbReference type="Pfam" id="PF03492">
    <property type="entry name" value="Methyltransf_7"/>
    <property type="match status" value="1"/>
</dbReference>
<evidence type="ECO:0000256" key="6">
    <source>
        <dbReference type="ARBA" id="ARBA00022759"/>
    </source>
</evidence>
<dbReference type="EMBL" id="DF974075">
    <property type="protein sequence ID" value="GAU44828.1"/>
    <property type="molecule type" value="Genomic_DNA"/>
</dbReference>
<dbReference type="PROSITE" id="PS50994">
    <property type="entry name" value="INTEGRASE"/>
    <property type="match status" value="1"/>
</dbReference>
<evidence type="ECO:0000256" key="5">
    <source>
        <dbReference type="ARBA" id="ARBA00022723"/>
    </source>
</evidence>
<proteinExistence type="predicted"/>
<evidence type="ECO:0000313" key="11">
    <source>
        <dbReference type="EMBL" id="GAU44828.1"/>
    </source>
</evidence>
<dbReference type="InterPro" id="IPR029063">
    <property type="entry name" value="SAM-dependent_MTases_sf"/>
</dbReference>
<dbReference type="GO" id="GO:0032259">
    <property type="term" value="P:methylation"/>
    <property type="evidence" value="ECO:0007669"/>
    <property type="project" value="UniProtKB-KW"/>
</dbReference>
<dbReference type="Pfam" id="PF17917">
    <property type="entry name" value="RT_RNaseH"/>
    <property type="match status" value="1"/>
</dbReference>
<keyword evidence="12" id="KW-1185">Reference proteome</keyword>